<evidence type="ECO:0000313" key="8">
    <source>
        <dbReference type="EMBL" id="KJU82097.1"/>
    </source>
</evidence>
<accession>A0A0F3GJU6</accession>
<keyword evidence="9" id="KW-1185">Reference proteome</keyword>
<dbReference type="Gene3D" id="2.60.120.10">
    <property type="entry name" value="Jelly Rolls"/>
    <property type="match status" value="1"/>
</dbReference>
<sequence>MIQDVVVVPLKTIADERGKVMHMLRCDNPLFEKFGEIYFSVIKPGAIKAWKLHRKMTLNIAVPVGSVLFVLYDNRPESSTRGKIQEISIGNDNYCLVKIPPLIWTGFKGTASIESVVANCATLPHTHEEAESLGIFDPKVPYNWKINKK</sequence>
<evidence type="ECO:0000256" key="3">
    <source>
        <dbReference type="ARBA" id="ARBA00012098"/>
    </source>
</evidence>
<evidence type="ECO:0000256" key="5">
    <source>
        <dbReference type="ARBA" id="ARBA00029758"/>
    </source>
</evidence>
<dbReference type="Pfam" id="PF00908">
    <property type="entry name" value="dTDP_sugar_isom"/>
    <property type="match status" value="1"/>
</dbReference>
<dbReference type="EC" id="5.1.3.13" evidence="3"/>
<dbReference type="InterPro" id="IPR014710">
    <property type="entry name" value="RmlC-like_jellyroll"/>
</dbReference>
<dbReference type="InterPro" id="IPR011051">
    <property type="entry name" value="RmlC_Cupin_sf"/>
</dbReference>
<dbReference type="GO" id="GO:0000271">
    <property type="term" value="P:polysaccharide biosynthetic process"/>
    <property type="evidence" value="ECO:0007669"/>
    <property type="project" value="TreeGrafter"/>
</dbReference>
<proteinExistence type="predicted"/>
<dbReference type="Proteomes" id="UP000033423">
    <property type="component" value="Unassembled WGS sequence"/>
</dbReference>
<comment type="function">
    <text evidence="2">Catalyzes the epimerization of the C3' and C5'positions of dTDP-6-deoxy-D-xylo-4-hexulose, forming dTDP-6-deoxy-L-lyxo-4-hexulose.</text>
</comment>
<evidence type="ECO:0000313" key="9">
    <source>
        <dbReference type="Proteomes" id="UP000033423"/>
    </source>
</evidence>
<evidence type="ECO:0000256" key="7">
    <source>
        <dbReference type="ARBA" id="ARBA00033311"/>
    </source>
</evidence>
<dbReference type="SUPFAM" id="SSF51182">
    <property type="entry name" value="RmlC-like cupins"/>
    <property type="match status" value="1"/>
</dbReference>
<gene>
    <name evidence="8" type="ORF">MBAV_005752</name>
</gene>
<evidence type="ECO:0000256" key="6">
    <source>
        <dbReference type="ARBA" id="ARBA00031424"/>
    </source>
</evidence>
<evidence type="ECO:0000256" key="4">
    <source>
        <dbReference type="ARBA" id="ARBA00019595"/>
    </source>
</evidence>
<dbReference type="PANTHER" id="PTHR21047">
    <property type="entry name" value="DTDP-6-DEOXY-D-GLUCOSE-3,5 EPIMERASE"/>
    <property type="match status" value="1"/>
</dbReference>
<dbReference type="InterPro" id="IPR000888">
    <property type="entry name" value="RmlC-like"/>
</dbReference>
<organism evidence="8 9">
    <name type="scientific">Candidatus Magnetobacterium bavaricum</name>
    <dbReference type="NCBI Taxonomy" id="29290"/>
    <lineage>
        <taxon>Bacteria</taxon>
        <taxon>Pseudomonadati</taxon>
        <taxon>Nitrospirota</taxon>
        <taxon>Thermodesulfovibrionia</taxon>
        <taxon>Thermodesulfovibrionales</taxon>
        <taxon>Candidatus Magnetobacteriaceae</taxon>
        <taxon>Candidatus Magnetobacterium</taxon>
    </lineage>
</organism>
<name>A0A0F3GJU6_9BACT</name>
<dbReference type="GO" id="GO:0005829">
    <property type="term" value="C:cytosol"/>
    <property type="evidence" value="ECO:0007669"/>
    <property type="project" value="TreeGrafter"/>
</dbReference>
<dbReference type="AlphaFoldDB" id="A0A0F3GJU6"/>
<evidence type="ECO:0000256" key="2">
    <source>
        <dbReference type="ARBA" id="ARBA00001997"/>
    </source>
</evidence>
<dbReference type="EMBL" id="LACI01002428">
    <property type="protein sequence ID" value="KJU82097.1"/>
    <property type="molecule type" value="Genomic_DNA"/>
</dbReference>
<evidence type="ECO:0000256" key="1">
    <source>
        <dbReference type="ARBA" id="ARBA00001298"/>
    </source>
</evidence>
<protein>
    <recommendedName>
        <fullName evidence="4">dTDP-4-dehydrorhamnose 3,5-epimerase</fullName>
        <ecNumber evidence="3">5.1.3.13</ecNumber>
    </recommendedName>
    <alternativeName>
        <fullName evidence="6">Thymidine diphospho-4-keto-rhamnose 3,5-epimerase</fullName>
    </alternativeName>
    <alternativeName>
        <fullName evidence="5">dTDP-4-keto-6-deoxyglucose 3,5-epimerase</fullName>
    </alternativeName>
    <alternativeName>
        <fullName evidence="7">dTDP-6-deoxy-D-xylo-4-hexulose 3,5-epimerase</fullName>
    </alternativeName>
</protein>
<reference evidence="8 9" key="1">
    <citation type="submission" date="2015-02" db="EMBL/GenBank/DDBJ databases">
        <title>Single-cell genomics of uncultivated deep-branching MTB reveals a conserved set of magnetosome genes.</title>
        <authorList>
            <person name="Kolinko S."/>
            <person name="Richter M."/>
            <person name="Glockner F.O."/>
            <person name="Brachmann A."/>
            <person name="Schuler D."/>
        </authorList>
    </citation>
    <scope>NUCLEOTIDE SEQUENCE [LARGE SCALE GENOMIC DNA]</scope>
    <source>
        <strain evidence="8">TM-1</strain>
    </source>
</reference>
<dbReference type="GO" id="GO:0008830">
    <property type="term" value="F:dTDP-4-dehydrorhamnose 3,5-epimerase activity"/>
    <property type="evidence" value="ECO:0007669"/>
    <property type="project" value="UniProtKB-EC"/>
</dbReference>
<comment type="caution">
    <text evidence="8">The sequence shown here is derived from an EMBL/GenBank/DDBJ whole genome shotgun (WGS) entry which is preliminary data.</text>
</comment>
<dbReference type="PANTHER" id="PTHR21047:SF2">
    <property type="entry name" value="THYMIDINE DIPHOSPHO-4-KETO-RHAMNOSE 3,5-EPIMERASE"/>
    <property type="match status" value="1"/>
</dbReference>
<comment type="catalytic activity">
    <reaction evidence="1">
        <text>dTDP-4-dehydro-6-deoxy-alpha-D-glucose = dTDP-4-dehydro-beta-L-rhamnose</text>
        <dbReference type="Rhea" id="RHEA:16969"/>
        <dbReference type="ChEBI" id="CHEBI:57649"/>
        <dbReference type="ChEBI" id="CHEBI:62830"/>
        <dbReference type="EC" id="5.1.3.13"/>
    </reaction>
</comment>